<dbReference type="SUPFAM" id="SSF53850">
    <property type="entry name" value="Periplasmic binding protein-like II"/>
    <property type="match status" value="1"/>
</dbReference>
<proteinExistence type="predicted"/>
<organism evidence="5 6">
    <name type="scientific">Actinocorallia herbida</name>
    <dbReference type="NCBI Taxonomy" id="58109"/>
    <lineage>
        <taxon>Bacteria</taxon>
        <taxon>Bacillati</taxon>
        <taxon>Actinomycetota</taxon>
        <taxon>Actinomycetes</taxon>
        <taxon>Streptosporangiales</taxon>
        <taxon>Thermomonosporaceae</taxon>
        <taxon>Actinocorallia</taxon>
    </lineage>
</organism>
<dbReference type="InterPro" id="IPR019546">
    <property type="entry name" value="TAT_signal_bac_arc"/>
</dbReference>
<dbReference type="PANTHER" id="PTHR30006:SF3">
    <property type="entry name" value="THIAMINE-BINDING PERIPLASMIC PROTEIN"/>
    <property type="match status" value="1"/>
</dbReference>
<dbReference type="AlphaFoldDB" id="A0A3N1D7N0"/>
<dbReference type="InterPro" id="IPR006059">
    <property type="entry name" value="SBP"/>
</dbReference>
<dbReference type="GO" id="GO:0030975">
    <property type="term" value="F:thiamine binding"/>
    <property type="evidence" value="ECO:0007669"/>
    <property type="project" value="TreeGrafter"/>
</dbReference>
<dbReference type="OrthoDB" id="9815444at2"/>
<dbReference type="GO" id="GO:0015888">
    <property type="term" value="P:thiamine transport"/>
    <property type="evidence" value="ECO:0007669"/>
    <property type="project" value="TreeGrafter"/>
</dbReference>
<dbReference type="Gene3D" id="3.40.190.10">
    <property type="entry name" value="Periplasmic binding protein-like II"/>
    <property type="match status" value="2"/>
</dbReference>
<dbReference type="PANTHER" id="PTHR30006">
    <property type="entry name" value="THIAMINE-BINDING PERIPLASMIC PROTEIN-RELATED"/>
    <property type="match status" value="1"/>
</dbReference>
<dbReference type="Proteomes" id="UP000272400">
    <property type="component" value="Unassembled WGS sequence"/>
</dbReference>
<evidence type="ECO:0000256" key="1">
    <source>
        <dbReference type="ARBA" id="ARBA00004418"/>
    </source>
</evidence>
<reference evidence="5 6" key="1">
    <citation type="submission" date="2018-11" db="EMBL/GenBank/DDBJ databases">
        <title>Sequencing the genomes of 1000 actinobacteria strains.</title>
        <authorList>
            <person name="Klenk H.-P."/>
        </authorList>
    </citation>
    <scope>NUCLEOTIDE SEQUENCE [LARGE SCALE GENOMIC DNA]</scope>
    <source>
        <strain evidence="5 6">DSM 44254</strain>
    </source>
</reference>
<evidence type="ECO:0000313" key="6">
    <source>
        <dbReference type="Proteomes" id="UP000272400"/>
    </source>
</evidence>
<gene>
    <name evidence="5" type="ORF">EDD29_6815</name>
</gene>
<dbReference type="GO" id="GO:0030288">
    <property type="term" value="C:outer membrane-bounded periplasmic space"/>
    <property type="evidence" value="ECO:0007669"/>
    <property type="project" value="TreeGrafter"/>
</dbReference>
<evidence type="ECO:0000256" key="2">
    <source>
        <dbReference type="ARBA" id="ARBA00022448"/>
    </source>
</evidence>
<dbReference type="EMBL" id="RJKE01000001">
    <property type="protein sequence ID" value="ROO89128.1"/>
    <property type="molecule type" value="Genomic_DNA"/>
</dbReference>
<dbReference type="PROSITE" id="PS51257">
    <property type="entry name" value="PROKAR_LIPOPROTEIN"/>
    <property type="match status" value="1"/>
</dbReference>
<name>A0A3N1D7N0_9ACTN</name>
<protein>
    <submittedName>
        <fullName evidence="5">Putative spermidine/putrescine transport system substrate-binding protein</fullName>
    </submittedName>
</protein>
<dbReference type="NCBIfam" id="TIGR01409">
    <property type="entry name" value="TAT_signal_seq"/>
    <property type="match status" value="1"/>
</dbReference>
<dbReference type="InterPro" id="IPR006311">
    <property type="entry name" value="TAT_signal"/>
</dbReference>
<evidence type="ECO:0000256" key="3">
    <source>
        <dbReference type="ARBA" id="ARBA00022729"/>
    </source>
</evidence>
<comment type="subcellular location">
    <subcellularLocation>
        <location evidence="1">Periplasm</location>
    </subcellularLocation>
</comment>
<keyword evidence="2" id="KW-0813">Transport</keyword>
<keyword evidence="4" id="KW-0574">Periplasm</keyword>
<keyword evidence="3" id="KW-0732">Signal</keyword>
<accession>A0A3N1D7N0</accession>
<dbReference type="RefSeq" id="WP_148086180.1">
    <property type="nucleotide sequence ID" value="NZ_RJKE01000001.1"/>
</dbReference>
<dbReference type="PROSITE" id="PS51318">
    <property type="entry name" value="TAT"/>
    <property type="match status" value="1"/>
</dbReference>
<dbReference type="Pfam" id="PF13416">
    <property type="entry name" value="SBP_bac_8"/>
    <property type="match status" value="1"/>
</dbReference>
<evidence type="ECO:0000256" key="4">
    <source>
        <dbReference type="ARBA" id="ARBA00022764"/>
    </source>
</evidence>
<comment type="caution">
    <text evidence="5">The sequence shown here is derived from an EMBL/GenBank/DDBJ whole genome shotgun (WGS) entry which is preliminary data.</text>
</comment>
<keyword evidence="6" id="KW-1185">Reference proteome</keyword>
<dbReference type="GO" id="GO:0030976">
    <property type="term" value="F:thiamine pyrophosphate binding"/>
    <property type="evidence" value="ECO:0007669"/>
    <property type="project" value="TreeGrafter"/>
</dbReference>
<sequence>MFERSTLSLTRRNFLRAATIGAGAVAAPGLLTACGSGEEAAVSAPTSGPLSGIKSKQVVYADFGGTTREARVKAFFDSFTKETGVKVVPTMTVDAVQAKMQDGEKGDYDALPAGVYELYRSLKLGHIEKLPADVTRNDSLDKDAQDYAWGTFIVANTQAYLDKAFPGGTGPQNWKDFWDVEKFPGKRGWPGTGYSFEGTIESALLADGVPMDELYPLDWERGFAKLDELREHMVFYTEFPQVQQFMVSGTVSVAKAPSGLFFALNNKGEKTHIVMNEAFQSANISITASGSPDKDAAFALAHWMSDGKRQAEFAKLTGYGPGNQAAFDFIEPELAKQIVNSPENDAKSLKADNHYLGEVYDEYVEKYTQWLSKK</sequence>
<evidence type="ECO:0000313" key="5">
    <source>
        <dbReference type="EMBL" id="ROO89128.1"/>
    </source>
</evidence>